<reference evidence="1 2" key="1">
    <citation type="submission" date="2020-06" db="EMBL/GenBank/DDBJ databases">
        <authorList>
            <person name="Li R."/>
            <person name="Bekaert M."/>
        </authorList>
    </citation>
    <scope>NUCLEOTIDE SEQUENCE [LARGE SCALE GENOMIC DNA]</scope>
    <source>
        <strain evidence="2">wild</strain>
    </source>
</reference>
<dbReference type="EMBL" id="CACVKT020004819">
    <property type="protein sequence ID" value="CAC5391670.1"/>
    <property type="molecule type" value="Genomic_DNA"/>
</dbReference>
<dbReference type="Proteomes" id="UP000507470">
    <property type="component" value="Unassembled WGS sequence"/>
</dbReference>
<evidence type="ECO:0008006" key="3">
    <source>
        <dbReference type="Google" id="ProtNLM"/>
    </source>
</evidence>
<organism evidence="1 2">
    <name type="scientific">Mytilus coruscus</name>
    <name type="common">Sea mussel</name>
    <dbReference type="NCBI Taxonomy" id="42192"/>
    <lineage>
        <taxon>Eukaryota</taxon>
        <taxon>Metazoa</taxon>
        <taxon>Spiralia</taxon>
        <taxon>Lophotrochozoa</taxon>
        <taxon>Mollusca</taxon>
        <taxon>Bivalvia</taxon>
        <taxon>Autobranchia</taxon>
        <taxon>Pteriomorphia</taxon>
        <taxon>Mytilida</taxon>
        <taxon>Mytiloidea</taxon>
        <taxon>Mytilidae</taxon>
        <taxon>Mytilinae</taxon>
        <taxon>Mytilus</taxon>
    </lineage>
</organism>
<accession>A0A6J8C9H2</accession>
<dbReference type="OrthoDB" id="9802488at2759"/>
<dbReference type="AlphaFoldDB" id="A0A6J8C9H2"/>
<proteinExistence type="predicted"/>
<gene>
    <name evidence="1" type="ORF">MCOR_26668</name>
</gene>
<name>A0A6J8C9H2_MYTCO</name>
<evidence type="ECO:0000313" key="1">
    <source>
        <dbReference type="EMBL" id="CAC5391670.1"/>
    </source>
</evidence>
<evidence type="ECO:0000313" key="2">
    <source>
        <dbReference type="Proteomes" id="UP000507470"/>
    </source>
</evidence>
<sequence length="266" mass="30972">MVKAKRLLRSEQRRDNASTKNIEKIMMASQNNNKLFHQLIQNQRGVKNVTTDIMIFNTKEQSEPEDILEGWKSYFEDLYKNHKTDDETNYNNERFILATIQNELIEQIETNRNEEIKQANEEEVKLSIQKLKYGKSPGSDGISDEHLKNMPVELLQYIINIIILIFTEKDVPSTLKEGVVTPVLKSGKDQMYPENHRGITVTKFFSTLIESILIDRIKPKLLPQQSKLQRRFTEKSSSLIAAFMCKLLQRNTRTTYSLDIRCSKSI</sequence>
<dbReference type="PANTHER" id="PTHR19446">
    <property type="entry name" value="REVERSE TRANSCRIPTASES"/>
    <property type="match status" value="1"/>
</dbReference>
<protein>
    <recommendedName>
        <fullName evidence="3">Reverse transcriptase domain-containing protein</fullName>
    </recommendedName>
</protein>
<keyword evidence="2" id="KW-1185">Reference proteome</keyword>